<protein>
    <submittedName>
        <fullName evidence="2">BnaAnng21780D protein</fullName>
    </submittedName>
</protein>
<proteinExistence type="predicted"/>
<keyword evidence="1" id="KW-1133">Transmembrane helix</keyword>
<evidence type="ECO:0000313" key="2">
    <source>
        <dbReference type="EMBL" id="CDY66217.1"/>
    </source>
</evidence>
<keyword evidence="1" id="KW-0812">Transmembrane</keyword>
<dbReference type="PaxDb" id="3708-A0A078JLF8"/>
<evidence type="ECO:0000256" key="1">
    <source>
        <dbReference type="SAM" id="Phobius"/>
    </source>
</evidence>
<dbReference type="Proteomes" id="UP000028999">
    <property type="component" value="Unassembled WGS sequence"/>
</dbReference>
<reference evidence="2 3" key="1">
    <citation type="journal article" date="2014" name="Science">
        <title>Plant genetics. Early allopolyploid evolution in the post-Neolithic Brassica napus oilseed genome.</title>
        <authorList>
            <person name="Chalhoub B."/>
            <person name="Denoeud F."/>
            <person name="Liu S."/>
            <person name="Parkin I.A."/>
            <person name="Tang H."/>
            <person name="Wang X."/>
            <person name="Chiquet J."/>
            <person name="Belcram H."/>
            <person name="Tong C."/>
            <person name="Samans B."/>
            <person name="Correa M."/>
            <person name="Da Silva C."/>
            <person name="Just J."/>
            <person name="Falentin C."/>
            <person name="Koh C.S."/>
            <person name="Le Clainche I."/>
            <person name="Bernard M."/>
            <person name="Bento P."/>
            <person name="Noel B."/>
            <person name="Labadie K."/>
            <person name="Alberti A."/>
            <person name="Charles M."/>
            <person name="Arnaud D."/>
            <person name="Guo H."/>
            <person name="Daviaud C."/>
            <person name="Alamery S."/>
            <person name="Jabbari K."/>
            <person name="Zhao M."/>
            <person name="Edger P.P."/>
            <person name="Chelaifa H."/>
            <person name="Tack D."/>
            <person name="Lassalle G."/>
            <person name="Mestiri I."/>
            <person name="Schnel N."/>
            <person name="Le Paslier M.C."/>
            <person name="Fan G."/>
            <person name="Renault V."/>
            <person name="Bayer P.E."/>
            <person name="Golicz A.A."/>
            <person name="Manoli S."/>
            <person name="Lee T.H."/>
            <person name="Thi V.H."/>
            <person name="Chalabi S."/>
            <person name="Hu Q."/>
            <person name="Fan C."/>
            <person name="Tollenaere R."/>
            <person name="Lu Y."/>
            <person name="Battail C."/>
            <person name="Shen J."/>
            <person name="Sidebottom C.H."/>
            <person name="Wang X."/>
            <person name="Canaguier A."/>
            <person name="Chauveau A."/>
            <person name="Berard A."/>
            <person name="Deniot G."/>
            <person name="Guan M."/>
            <person name="Liu Z."/>
            <person name="Sun F."/>
            <person name="Lim Y.P."/>
            <person name="Lyons E."/>
            <person name="Town C.D."/>
            <person name="Bancroft I."/>
            <person name="Wang X."/>
            <person name="Meng J."/>
            <person name="Ma J."/>
            <person name="Pires J.C."/>
            <person name="King G.J."/>
            <person name="Brunel D."/>
            <person name="Delourme R."/>
            <person name="Renard M."/>
            <person name="Aury J.M."/>
            <person name="Adams K.L."/>
            <person name="Batley J."/>
            <person name="Snowdon R.J."/>
            <person name="Tost J."/>
            <person name="Edwards D."/>
            <person name="Zhou Y."/>
            <person name="Hua W."/>
            <person name="Sharpe A.G."/>
            <person name="Paterson A.H."/>
            <person name="Guan C."/>
            <person name="Wincker P."/>
        </authorList>
    </citation>
    <scope>NUCLEOTIDE SEQUENCE [LARGE SCALE GENOMIC DNA]</scope>
    <source>
        <strain evidence="3">cv. Darmor-bzh</strain>
    </source>
</reference>
<accession>A0A078JLF8</accession>
<sequence>MQQLDIYRYYNLQHLNSGPASNIISNQVTFIIYSLVTIAISFKHLQPLELINTRFNCSLAPCGFDP</sequence>
<feature type="transmembrane region" description="Helical" evidence="1">
    <location>
        <begin position="20"/>
        <end position="42"/>
    </location>
</feature>
<keyword evidence="3" id="KW-1185">Reference proteome</keyword>
<gene>
    <name evidence="2" type="primary">BnaAnng21780D</name>
    <name evidence="2" type="ORF">GSBRNA2T00052321001</name>
</gene>
<organism evidence="2 3">
    <name type="scientific">Brassica napus</name>
    <name type="common">Rape</name>
    <dbReference type="NCBI Taxonomy" id="3708"/>
    <lineage>
        <taxon>Eukaryota</taxon>
        <taxon>Viridiplantae</taxon>
        <taxon>Streptophyta</taxon>
        <taxon>Embryophyta</taxon>
        <taxon>Tracheophyta</taxon>
        <taxon>Spermatophyta</taxon>
        <taxon>Magnoliopsida</taxon>
        <taxon>eudicotyledons</taxon>
        <taxon>Gunneridae</taxon>
        <taxon>Pentapetalae</taxon>
        <taxon>rosids</taxon>
        <taxon>malvids</taxon>
        <taxon>Brassicales</taxon>
        <taxon>Brassicaceae</taxon>
        <taxon>Brassiceae</taxon>
        <taxon>Brassica</taxon>
    </lineage>
</organism>
<dbReference type="OMA" id="INTRFNC"/>
<dbReference type="EMBL" id="LK035147">
    <property type="protein sequence ID" value="CDY66217.1"/>
    <property type="molecule type" value="Genomic_DNA"/>
</dbReference>
<dbReference type="AlphaFoldDB" id="A0A078JLF8"/>
<name>A0A078JLF8_BRANA</name>
<evidence type="ECO:0000313" key="3">
    <source>
        <dbReference type="Proteomes" id="UP000028999"/>
    </source>
</evidence>
<dbReference type="Gramene" id="CDY66217">
    <property type="protein sequence ID" value="CDY66217"/>
    <property type="gene ID" value="GSBRNA2T00052321001"/>
</dbReference>
<keyword evidence="1" id="KW-0472">Membrane</keyword>